<evidence type="ECO:0000313" key="1">
    <source>
        <dbReference type="EMBL" id="CAB4590341.1"/>
    </source>
</evidence>
<evidence type="ECO:0000313" key="8">
    <source>
        <dbReference type="EMBL" id="CAB5017458.1"/>
    </source>
</evidence>
<dbReference type="EMBL" id="CAEZUF010000037">
    <property type="protein sequence ID" value="CAB4590341.1"/>
    <property type="molecule type" value="Genomic_DNA"/>
</dbReference>
<evidence type="ECO:0000313" key="3">
    <source>
        <dbReference type="EMBL" id="CAB4741238.1"/>
    </source>
</evidence>
<dbReference type="EMBL" id="CAFBQT010000065">
    <property type="protein sequence ID" value="CAB5063979.1"/>
    <property type="molecule type" value="Genomic_DNA"/>
</dbReference>
<dbReference type="Pfam" id="PF11452">
    <property type="entry name" value="DUF3000"/>
    <property type="match status" value="1"/>
</dbReference>
<accession>A0A6J7QIC5</accession>
<dbReference type="EMBL" id="CAFBOI010000027">
    <property type="protein sequence ID" value="CAB4974784.1"/>
    <property type="molecule type" value="Genomic_DNA"/>
</dbReference>
<gene>
    <name evidence="1" type="ORF">UFOPK1791_00525</name>
    <name evidence="2" type="ORF">UFOPK2312_00406</name>
    <name evidence="3" type="ORF">UFOPK2802_00555</name>
    <name evidence="4" type="ORF">UFOPK2982_00575</name>
    <name evidence="5" type="ORF">UFOPK3083_00443</name>
    <name evidence="6" type="ORF">UFOPK3783_00421</name>
    <name evidence="7" type="ORF">UFOPK3948_00401</name>
    <name evidence="8" type="ORF">UFOPK4113_00632</name>
    <name evidence="9" type="ORF">UFOPK4355_00617</name>
</gene>
<sequence length="189" mass="20843">MKFTKYDKYFDDFVLQMETFVPRSEIELEEVPAPQKLAPRAYAVVGDVALDENDDVATGRFVLLLNPDGEDAWDGNFRCVTFVRAAIDSEMASDPMLAEVGWSWFLESLSKAGAEFRAPSGTVTRVASKSFGQLVGTDDDSEIEIRASWTPTEASQLMLHAKAWMELLAVTSGLSPLPEGVSSLGQNRR</sequence>
<evidence type="ECO:0000313" key="5">
    <source>
        <dbReference type="EMBL" id="CAB4802710.1"/>
    </source>
</evidence>
<dbReference type="EMBL" id="CAFBNI010000029">
    <property type="protein sequence ID" value="CAB4942941.1"/>
    <property type="molecule type" value="Genomic_DNA"/>
</dbReference>
<dbReference type="EMBL" id="CAFBPL010000068">
    <property type="protein sequence ID" value="CAB5017458.1"/>
    <property type="molecule type" value="Genomic_DNA"/>
</dbReference>
<evidence type="ECO:0000313" key="2">
    <source>
        <dbReference type="EMBL" id="CAB4668086.1"/>
    </source>
</evidence>
<dbReference type="EMBL" id="CAFAAT010000029">
    <property type="protein sequence ID" value="CAB4802710.1"/>
    <property type="molecule type" value="Genomic_DNA"/>
</dbReference>
<name>A0A6J7QIC5_9ZZZZ</name>
<dbReference type="EMBL" id="CAFAAE010000068">
    <property type="protein sequence ID" value="CAB4791026.1"/>
    <property type="molecule type" value="Genomic_DNA"/>
</dbReference>
<evidence type="ECO:0000313" key="7">
    <source>
        <dbReference type="EMBL" id="CAB4974784.1"/>
    </source>
</evidence>
<protein>
    <submittedName>
        <fullName evidence="8">Unannotated protein</fullName>
    </submittedName>
</protein>
<evidence type="ECO:0000313" key="9">
    <source>
        <dbReference type="EMBL" id="CAB5063979.1"/>
    </source>
</evidence>
<reference evidence="8" key="1">
    <citation type="submission" date="2020-05" db="EMBL/GenBank/DDBJ databases">
        <authorList>
            <person name="Chiriac C."/>
            <person name="Salcher M."/>
            <person name="Ghai R."/>
            <person name="Kavagutti S V."/>
        </authorList>
    </citation>
    <scope>NUCLEOTIDE SEQUENCE</scope>
</reference>
<dbReference type="EMBL" id="CAEZYX010000043">
    <property type="protein sequence ID" value="CAB4741238.1"/>
    <property type="molecule type" value="Genomic_DNA"/>
</dbReference>
<dbReference type="EMBL" id="CAEZWY010000027">
    <property type="protein sequence ID" value="CAB4668086.1"/>
    <property type="molecule type" value="Genomic_DNA"/>
</dbReference>
<evidence type="ECO:0000313" key="6">
    <source>
        <dbReference type="EMBL" id="CAB4942941.1"/>
    </source>
</evidence>
<organism evidence="8">
    <name type="scientific">freshwater metagenome</name>
    <dbReference type="NCBI Taxonomy" id="449393"/>
    <lineage>
        <taxon>unclassified sequences</taxon>
        <taxon>metagenomes</taxon>
        <taxon>ecological metagenomes</taxon>
    </lineage>
</organism>
<dbReference type="InterPro" id="IPR021555">
    <property type="entry name" value="DUF3000"/>
</dbReference>
<dbReference type="AlphaFoldDB" id="A0A6J7QIC5"/>
<proteinExistence type="predicted"/>
<evidence type="ECO:0000313" key="4">
    <source>
        <dbReference type="EMBL" id="CAB4791026.1"/>
    </source>
</evidence>